<evidence type="ECO:0000256" key="1">
    <source>
        <dbReference type="SAM" id="MobiDB-lite"/>
    </source>
</evidence>
<accession>A0A0U2VIX2</accession>
<dbReference type="AlphaFoldDB" id="A0A0U2VIX2"/>
<dbReference type="RefSeq" id="WP_208927172.1">
    <property type="nucleotide sequence ID" value="NZ_CP013655.1"/>
</dbReference>
<organism evidence="4 5">
    <name type="scientific">Enterococcus rotai</name>
    <dbReference type="NCBI Taxonomy" id="118060"/>
    <lineage>
        <taxon>Bacteria</taxon>
        <taxon>Bacillati</taxon>
        <taxon>Bacillota</taxon>
        <taxon>Bacilli</taxon>
        <taxon>Lactobacillales</taxon>
        <taxon>Enterococcaceae</taxon>
        <taxon>Enterococcus</taxon>
    </lineage>
</organism>
<keyword evidence="2" id="KW-0732">Signal</keyword>
<evidence type="ECO:0000313" key="4">
    <source>
        <dbReference type="EMBL" id="ALS37516.1"/>
    </source>
</evidence>
<reference evidence="5" key="1">
    <citation type="submission" date="2015-12" db="EMBL/GenBank/DDBJ databases">
        <authorList>
            <person name="Lauer A."/>
            <person name="Humrighouse B."/>
            <person name="Loparev V."/>
            <person name="Shewmaker P.L."/>
            <person name="Whitney A.M."/>
            <person name="McLaughlin R.W."/>
        </authorList>
    </citation>
    <scope>NUCLEOTIDE SEQUENCE [LARGE SCALE GENOMIC DNA]</scope>
    <source>
        <strain evidence="5">LMG 26678</strain>
    </source>
</reference>
<dbReference type="STRING" id="118060.ATZ35_10230"/>
<sequence length="259" mass="27245">MKLTHKLCAATLLAVLGATVAVPNAVQAAEENPLQVSGKGTINFLEDDGVDTPTDPTDPTKPVDPENPIVTPPVNPATGPLKVIAVTDLDFGADNKVTPASGSGWEYSAKAAQIEYKDGTTAASPNFVQFKDTRADNKANKHTVSAKATSFTNAEGQELKSAELRFNNVKLVNGSDQNQVNETGVAAAPKILTDGTTPTDFVKQDADDKGFGQFTLQFGDTADNTADDSVKLWVPAEGNKLSTSSSYSSTITWTIADAR</sequence>
<feature type="signal peptide" evidence="2">
    <location>
        <begin position="1"/>
        <end position="28"/>
    </location>
</feature>
<dbReference type="EMBL" id="CP013655">
    <property type="protein sequence ID" value="ALS37516.1"/>
    <property type="molecule type" value="Genomic_DNA"/>
</dbReference>
<protein>
    <recommendedName>
        <fullName evidence="3">WxL domain-containing protein</fullName>
    </recommendedName>
</protein>
<dbReference type="KEGG" id="erx:ATZ35_10230"/>
<keyword evidence="5" id="KW-1185">Reference proteome</keyword>
<gene>
    <name evidence="4" type="ORF">ATZ35_10230</name>
</gene>
<dbReference type="InterPro" id="IPR027994">
    <property type="entry name" value="WxL_dom"/>
</dbReference>
<evidence type="ECO:0000256" key="2">
    <source>
        <dbReference type="SAM" id="SignalP"/>
    </source>
</evidence>
<proteinExistence type="predicted"/>
<feature type="domain" description="WxL" evidence="3">
    <location>
        <begin position="36"/>
        <end position="257"/>
    </location>
</feature>
<evidence type="ECO:0000313" key="5">
    <source>
        <dbReference type="Proteomes" id="UP000067523"/>
    </source>
</evidence>
<feature type="region of interest" description="Disordered" evidence="1">
    <location>
        <begin position="46"/>
        <end position="76"/>
    </location>
</feature>
<dbReference type="Pfam" id="PF13731">
    <property type="entry name" value="WxL"/>
    <property type="match status" value="1"/>
</dbReference>
<dbReference type="Proteomes" id="UP000067523">
    <property type="component" value="Chromosome"/>
</dbReference>
<evidence type="ECO:0000259" key="3">
    <source>
        <dbReference type="Pfam" id="PF13731"/>
    </source>
</evidence>
<feature type="chain" id="PRO_5006833023" description="WxL domain-containing protein" evidence="2">
    <location>
        <begin position="29"/>
        <end position="259"/>
    </location>
</feature>
<name>A0A0U2VIX2_9ENTE</name>